<evidence type="ECO:0000313" key="8">
    <source>
        <dbReference type="EMBL" id="PWK26412.1"/>
    </source>
</evidence>
<feature type="transmembrane region" description="Helical" evidence="6">
    <location>
        <begin position="374"/>
        <end position="393"/>
    </location>
</feature>
<dbReference type="InterPro" id="IPR011701">
    <property type="entry name" value="MFS"/>
</dbReference>
<feature type="transmembrane region" description="Helical" evidence="6">
    <location>
        <begin position="132"/>
        <end position="154"/>
    </location>
</feature>
<keyword evidence="4 6" id="KW-1133">Transmembrane helix</keyword>
<dbReference type="InterPro" id="IPR020846">
    <property type="entry name" value="MFS_dom"/>
</dbReference>
<sequence>MTKDQKIILYLLACVQFTNIMDFMIMMPMGPIIMKEFSLTAREYSFLVSAYSISAGVCGFIAAFFVDKFDRKNVLTIAYIGLLVGTLACAVAPTYQMLMVARIIAGVFGGVLGSQVIAIAGDITSYEHRAEGLAIIMAAFSTASVLGVPLGLYLASTISWHIPFVFIVAVGSVNLILIYKYLPNLTSHISTSLTKPSPLAILTNIGKDSNQIKALLLSVIVIFGHFCTIPSLSPYLTINVGMSVDNVSLIYLIGGGVTIVSARIVGKLADKKGKYLVFAICGTLFLIPVYLMTNLYTGASLVVILSITTLFFLFANGRTLTMQAIVSGVVDNEQRGGFTSISSSMVQLGSGAASFVGGLIVQKAADGTLLHYEWVGYLSITFMIIGIILGKYVKPYGS</sequence>
<dbReference type="InterPro" id="IPR050189">
    <property type="entry name" value="MFS_Efflux_Transporters"/>
</dbReference>
<evidence type="ECO:0000256" key="6">
    <source>
        <dbReference type="SAM" id="Phobius"/>
    </source>
</evidence>
<dbReference type="AlphaFoldDB" id="A0A316EA09"/>
<dbReference type="Proteomes" id="UP000245489">
    <property type="component" value="Unassembled WGS sequence"/>
</dbReference>
<feature type="domain" description="Major facilitator superfamily (MFS) profile" evidence="7">
    <location>
        <begin position="8"/>
        <end position="398"/>
    </location>
</feature>
<keyword evidence="3 6" id="KW-0812">Transmembrane</keyword>
<evidence type="ECO:0000256" key="4">
    <source>
        <dbReference type="ARBA" id="ARBA00022989"/>
    </source>
</evidence>
<dbReference type="EMBL" id="QGGO01000012">
    <property type="protein sequence ID" value="PWK26412.1"/>
    <property type="molecule type" value="Genomic_DNA"/>
</dbReference>
<evidence type="ECO:0000256" key="3">
    <source>
        <dbReference type="ARBA" id="ARBA00022692"/>
    </source>
</evidence>
<keyword evidence="5 6" id="KW-0472">Membrane</keyword>
<name>A0A316EA09_9BACT</name>
<dbReference type="RefSeq" id="WP_158279579.1">
    <property type="nucleotide sequence ID" value="NZ_QGGO01000012.1"/>
</dbReference>
<keyword evidence="9" id="KW-1185">Reference proteome</keyword>
<evidence type="ECO:0000256" key="5">
    <source>
        <dbReference type="ARBA" id="ARBA00023136"/>
    </source>
</evidence>
<evidence type="ECO:0000259" key="7">
    <source>
        <dbReference type="PROSITE" id="PS50850"/>
    </source>
</evidence>
<feature type="transmembrane region" description="Helical" evidence="6">
    <location>
        <begin position="338"/>
        <end position="362"/>
    </location>
</feature>
<dbReference type="SUPFAM" id="SSF103473">
    <property type="entry name" value="MFS general substrate transporter"/>
    <property type="match status" value="1"/>
</dbReference>
<evidence type="ECO:0000313" key="9">
    <source>
        <dbReference type="Proteomes" id="UP000245489"/>
    </source>
</evidence>
<feature type="transmembrane region" description="Helical" evidence="6">
    <location>
        <begin position="214"/>
        <end position="236"/>
    </location>
</feature>
<proteinExistence type="predicted"/>
<feature type="transmembrane region" description="Helical" evidence="6">
    <location>
        <begin position="99"/>
        <end position="120"/>
    </location>
</feature>
<dbReference type="PANTHER" id="PTHR43124">
    <property type="entry name" value="PURINE EFFLUX PUMP PBUE"/>
    <property type="match status" value="1"/>
</dbReference>
<feature type="transmembrane region" description="Helical" evidence="6">
    <location>
        <begin position="275"/>
        <end position="293"/>
    </location>
</feature>
<dbReference type="InterPro" id="IPR036259">
    <property type="entry name" value="MFS_trans_sf"/>
</dbReference>
<comment type="caution">
    <text evidence="8">The sequence shown here is derived from an EMBL/GenBank/DDBJ whole genome shotgun (WGS) entry which is preliminary data.</text>
</comment>
<evidence type="ECO:0000256" key="1">
    <source>
        <dbReference type="ARBA" id="ARBA00004651"/>
    </source>
</evidence>
<dbReference type="OrthoDB" id="9812221at2"/>
<comment type="subcellular location">
    <subcellularLocation>
        <location evidence="1">Cell membrane</location>
        <topology evidence="1">Multi-pass membrane protein</topology>
    </subcellularLocation>
</comment>
<feature type="transmembrane region" description="Helical" evidence="6">
    <location>
        <begin position="160"/>
        <end position="182"/>
    </location>
</feature>
<evidence type="ECO:0000256" key="2">
    <source>
        <dbReference type="ARBA" id="ARBA00022475"/>
    </source>
</evidence>
<reference evidence="8 9" key="1">
    <citation type="submission" date="2018-05" db="EMBL/GenBank/DDBJ databases">
        <title>Genomic Encyclopedia of Archaeal and Bacterial Type Strains, Phase II (KMG-II): from individual species to whole genera.</title>
        <authorList>
            <person name="Goeker M."/>
        </authorList>
    </citation>
    <scope>NUCLEOTIDE SEQUENCE [LARGE SCALE GENOMIC DNA]</scope>
    <source>
        <strain evidence="8 9">DSM 22214</strain>
    </source>
</reference>
<organism evidence="8 9">
    <name type="scientific">Arcicella aurantiaca</name>
    <dbReference type="NCBI Taxonomy" id="591202"/>
    <lineage>
        <taxon>Bacteria</taxon>
        <taxon>Pseudomonadati</taxon>
        <taxon>Bacteroidota</taxon>
        <taxon>Cytophagia</taxon>
        <taxon>Cytophagales</taxon>
        <taxon>Flectobacillaceae</taxon>
        <taxon>Arcicella</taxon>
    </lineage>
</organism>
<protein>
    <submittedName>
        <fullName evidence="8">Putative MFS family arabinose efflux permease</fullName>
    </submittedName>
</protein>
<dbReference type="GO" id="GO:0005886">
    <property type="term" value="C:plasma membrane"/>
    <property type="evidence" value="ECO:0007669"/>
    <property type="project" value="UniProtKB-SubCell"/>
</dbReference>
<dbReference type="PANTHER" id="PTHR43124:SF3">
    <property type="entry name" value="CHLORAMPHENICOL EFFLUX PUMP RV0191"/>
    <property type="match status" value="1"/>
</dbReference>
<dbReference type="Pfam" id="PF07690">
    <property type="entry name" value="MFS_1"/>
    <property type="match status" value="1"/>
</dbReference>
<dbReference type="PROSITE" id="PS50850">
    <property type="entry name" value="MFS"/>
    <property type="match status" value="1"/>
</dbReference>
<feature type="transmembrane region" description="Helical" evidence="6">
    <location>
        <begin position="73"/>
        <end position="93"/>
    </location>
</feature>
<feature type="transmembrane region" description="Helical" evidence="6">
    <location>
        <begin position="7"/>
        <end position="26"/>
    </location>
</feature>
<feature type="transmembrane region" description="Helical" evidence="6">
    <location>
        <begin position="299"/>
        <end position="317"/>
    </location>
</feature>
<feature type="transmembrane region" description="Helical" evidence="6">
    <location>
        <begin position="248"/>
        <end position="266"/>
    </location>
</feature>
<feature type="transmembrane region" description="Helical" evidence="6">
    <location>
        <begin position="46"/>
        <end position="66"/>
    </location>
</feature>
<keyword evidence="2" id="KW-1003">Cell membrane</keyword>
<dbReference type="Gene3D" id="1.20.1250.20">
    <property type="entry name" value="MFS general substrate transporter like domains"/>
    <property type="match status" value="1"/>
</dbReference>
<dbReference type="GO" id="GO:0022857">
    <property type="term" value="F:transmembrane transporter activity"/>
    <property type="evidence" value="ECO:0007669"/>
    <property type="project" value="InterPro"/>
</dbReference>
<accession>A0A316EA09</accession>
<gene>
    <name evidence="8" type="ORF">LV89_02583</name>
</gene>
<dbReference type="CDD" id="cd17324">
    <property type="entry name" value="MFS_NepI_like"/>
    <property type="match status" value="1"/>
</dbReference>